<dbReference type="AlphaFoldDB" id="C4Y0N4"/>
<reference evidence="12 13" key="1">
    <citation type="journal article" date="2009" name="Nature">
        <title>Evolution of pathogenicity and sexual reproduction in eight Candida genomes.</title>
        <authorList>
            <person name="Butler G."/>
            <person name="Rasmussen M.D."/>
            <person name="Lin M.F."/>
            <person name="Santos M.A."/>
            <person name="Sakthikumar S."/>
            <person name="Munro C.A."/>
            <person name="Rheinbay E."/>
            <person name="Grabherr M."/>
            <person name="Forche A."/>
            <person name="Reedy J.L."/>
            <person name="Agrafioti I."/>
            <person name="Arnaud M.B."/>
            <person name="Bates S."/>
            <person name="Brown A.J."/>
            <person name="Brunke S."/>
            <person name="Costanzo M.C."/>
            <person name="Fitzpatrick D.A."/>
            <person name="de Groot P.W."/>
            <person name="Harris D."/>
            <person name="Hoyer L.L."/>
            <person name="Hube B."/>
            <person name="Klis F.M."/>
            <person name="Kodira C."/>
            <person name="Lennard N."/>
            <person name="Logue M.E."/>
            <person name="Martin R."/>
            <person name="Neiman A.M."/>
            <person name="Nikolaou E."/>
            <person name="Quail M.A."/>
            <person name="Quinn J."/>
            <person name="Santos M.C."/>
            <person name="Schmitzberger F.F."/>
            <person name="Sherlock G."/>
            <person name="Shah P."/>
            <person name="Silverstein K.A."/>
            <person name="Skrzypek M.S."/>
            <person name="Soll D."/>
            <person name="Staggs R."/>
            <person name="Stansfield I."/>
            <person name="Stumpf M.P."/>
            <person name="Sudbery P.E."/>
            <person name="Srikantha T."/>
            <person name="Zeng Q."/>
            <person name="Berman J."/>
            <person name="Berriman M."/>
            <person name="Heitman J."/>
            <person name="Gow N.A."/>
            <person name="Lorenz M.C."/>
            <person name="Birren B.W."/>
            <person name="Kellis M."/>
            <person name="Cuomo C.A."/>
        </authorList>
    </citation>
    <scope>NUCLEOTIDE SEQUENCE [LARGE SCALE GENOMIC DNA]</scope>
    <source>
        <strain evidence="12 13">ATCC 42720</strain>
    </source>
</reference>
<keyword evidence="3 9" id="KW-0812">Transmembrane</keyword>
<evidence type="ECO:0000256" key="6">
    <source>
        <dbReference type="ARBA" id="ARBA00022840"/>
    </source>
</evidence>
<evidence type="ECO:0000259" key="11">
    <source>
        <dbReference type="PROSITE" id="PS50929"/>
    </source>
</evidence>
<dbReference type="SUPFAM" id="SSF90123">
    <property type="entry name" value="ABC transporter transmembrane region"/>
    <property type="match status" value="1"/>
</dbReference>
<dbReference type="CDD" id="cd03369">
    <property type="entry name" value="ABCC_NFT1"/>
    <property type="match status" value="1"/>
</dbReference>
<dbReference type="InterPro" id="IPR036640">
    <property type="entry name" value="ABC1_TM_sf"/>
</dbReference>
<feature type="domain" description="ABC transporter" evidence="10">
    <location>
        <begin position="119"/>
        <end position="364"/>
    </location>
</feature>
<dbReference type="STRING" id="306902.C4Y0N4"/>
<evidence type="ECO:0000256" key="7">
    <source>
        <dbReference type="ARBA" id="ARBA00022989"/>
    </source>
</evidence>
<accession>C4Y0N4</accession>
<keyword evidence="8 9" id="KW-0472">Membrane</keyword>
<dbReference type="FunFam" id="3.40.50.300:FF:000565">
    <property type="entry name" value="ABC bile acid transporter"/>
    <property type="match status" value="1"/>
</dbReference>
<evidence type="ECO:0000256" key="4">
    <source>
        <dbReference type="ARBA" id="ARBA00022737"/>
    </source>
</evidence>
<keyword evidence="7 9" id="KW-1133">Transmembrane helix</keyword>
<evidence type="ECO:0000256" key="9">
    <source>
        <dbReference type="SAM" id="Phobius"/>
    </source>
</evidence>
<gene>
    <name evidence="12" type="ORF">CLUG_01766</name>
</gene>
<dbReference type="FunCoup" id="C4Y0N4">
    <property type="interactions" value="34"/>
</dbReference>
<dbReference type="Gene3D" id="1.20.1560.10">
    <property type="entry name" value="ABC transporter type 1, transmembrane domain"/>
    <property type="match status" value="1"/>
</dbReference>
<keyword evidence="4" id="KW-0677">Repeat</keyword>
<dbReference type="InterPro" id="IPR017871">
    <property type="entry name" value="ABC_transporter-like_CS"/>
</dbReference>
<dbReference type="GO" id="GO:0005524">
    <property type="term" value="F:ATP binding"/>
    <property type="evidence" value="ECO:0007669"/>
    <property type="project" value="UniProtKB-KW"/>
</dbReference>
<dbReference type="GO" id="GO:0140359">
    <property type="term" value="F:ABC-type transporter activity"/>
    <property type="evidence" value="ECO:0007669"/>
    <property type="project" value="InterPro"/>
</dbReference>
<evidence type="ECO:0000256" key="3">
    <source>
        <dbReference type="ARBA" id="ARBA00022692"/>
    </source>
</evidence>
<keyword evidence="6" id="KW-0067">ATP-binding</keyword>
<dbReference type="InterPro" id="IPR003439">
    <property type="entry name" value="ABC_transporter-like_ATP-bd"/>
</dbReference>
<evidence type="ECO:0000313" key="12">
    <source>
        <dbReference type="EMBL" id="EEQ37643.1"/>
    </source>
</evidence>
<dbReference type="SMART" id="SM00382">
    <property type="entry name" value="AAA"/>
    <property type="match status" value="1"/>
</dbReference>
<evidence type="ECO:0000259" key="10">
    <source>
        <dbReference type="PROSITE" id="PS50893"/>
    </source>
</evidence>
<dbReference type="GO" id="GO:0000329">
    <property type="term" value="C:fungal-type vacuole membrane"/>
    <property type="evidence" value="ECO:0007669"/>
    <property type="project" value="TreeGrafter"/>
</dbReference>
<dbReference type="PROSITE" id="PS50929">
    <property type="entry name" value="ABC_TM1F"/>
    <property type="match status" value="1"/>
</dbReference>
<dbReference type="InParanoid" id="C4Y0N4"/>
<dbReference type="PROSITE" id="PS50893">
    <property type="entry name" value="ABC_TRANSPORTER_2"/>
    <property type="match status" value="1"/>
</dbReference>
<evidence type="ECO:0000256" key="8">
    <source>
        <dbReference type="ARBA" id="ARBA00023136"/>
    </source>
</evidence>
<dbReference type="KEGG" id="clu:CLUG_01766"/>
<dbReference type="OrthoDB" id="6500128at2759"/>
<dbReference type="Proteomes" id="UP000007703">
    <property type="component" value="Unassembled WGS sequence"/>
</dbReference>
<keyword evidence="5" id="KW-0547">Nucleotide-binding</keyword>
<proteinExistence type="predicted"/>
<dbReference type="PROSITE" id="PS00211">
    <property type="entry name" value="ABC_TRANSPORTER_1"/>
    <property type="match status" value="1"/>
</dbReference>
<evidence type="ECO:0000313" key="13">
    <source>
        <dbReference type="Proteomes" id="UP000007703"/>
    </source>
</evidence>
<organism evidence="12 13">
    <name type="scientific">Clavispora lusitaniae (strain ATCC 42720)</name>
    <name type="common">Yeast</name>
    <name type="synonym">Candida lusitaniae</name>
    <dbReference type="NCBI Taxonomy" id="306902"/>
    <lineage>
        <taxon>Eukaryota</taxon>
        <taxon>Fungi</taxon>
        <taxon>Dikarya</taxon>
        <taxon>Ascomycota</taxon>
        <taxon>Saccharomycotina</taxon>
        <taxon>Pichiomycetes</taxon>
        <taxon>Metschnikowiaceae</taxon>
        <taxon>Clavispora</taxon>
    </lineage>
</organism>
<evidence type="ECO:0000256" key="5">
    <source>
        <dbReference type="ARBA" id="ARBA00022741"/>
    </source>
</evidence>
<dbReference type="SUPFAM" id="SSF52540">
    <property type="entry name" value="P-loop containing nucleoside triphosphate hydrolases"/>
    <property type="match status" value="1"/>
</dbReference>
<dbReference type="PANTHER" id="PTHR24223:SF353">
    <property type="entry name" value="ABC TRANSPORTER ATP-BINDING PROTEIN_PERMEASE VMR1-RELATED"/>
    <property type="match status" value="1"/>
</dbReference>
<dbReference type="InterPro" id="IPR011527">
    <property type="entry name" value="ABC1_TM_dom"/>
</dbReference>
<dbReference type="InterPro" id="IPR003593">
    <property type="entry name" value="AAA+_ATPase"/>
</dbReference>
<feature type="domain" description="ABC transmembrane type-1" evidence="11">
    <location>
        <begin position="1"/>
        <end position="82"/>
    </location>
</feature>
<evidence type="ECO:0008006" key="14">
    <source>
        <dbReference type="Google" id="ProtNLM"/>
    </source>
</evidence>
<keyword evidence="2" id="KW-0813">Transport</keyword>
<dbReference type="HOGENOM" id="CLU_000604_84_3_1"/>
<evidence type="ECO:0000256" key="2">
    <source>
        <dbReference type="ARBA" id="ARBA00022448"/>
    </source>
</evidence>
<dbReference type="GO" id="GO:0016887">
    <property type="term" value="F:ATP hydrolysis activity"/>
    <property type="evidence" value="ECO:0007669"/>
    <property type="project" value="InterPro"/>
</dbReference>
<comment type="subcellular location">
    <subcellularLocation>
        <location evidence="1">Membrane</location>
        <topology evidence="1">Multi-pass membrane protein</topology>
    </subcellularLocation>
</comment>
<dbReference type="InterPro" id="IPR050173">
    <property type="entry name" value="ABC_transporter_C-like"/>
</dbReference>
<dbReference type="Gene3D" id="3.40.50.300">
    <property type="entry name" value="P-loop containing nucleotide triphosphate hydrolases"/>
    <property type="match status" value="1"/>
</dbReference>
<protein>
    <recommendedName>
        <fullName evidence="14">ABC transporter domain-containing protein</fullName>
    </recommendedName>
</protein>
<dbReference type="Pfam" id="PF00005">
    <property type="entry name" value="ABC_tran"/>
    <property type="match status" value="1"/>
</dbReference>
<dbReference type="VEuPathDB" id="FungiDB:CLUG_01766"/>
<sequence length="388" mass="43459">MKQNLTAIDNNNKPFFYMWVANRWLSWRTDAVGSMVMFLSGVFVLLSIGKIDAGLAGLSLSYAISFSESALWIVRLYANIEMNMNSVERLQEFLEIEQEPPSEIPETEPRPTWPEHGEIDMENVTLRYAPHLPRVIKNVTFHVDSCNKIGIVGRTGAGKSTIITALFRFLDPETGTISIDGVDISKIGLRNLRQAITIIPQDPTLFSGTIRSNLDPFNQYTDSQIFEALTRVNLISPGERESSTSGGDNQNKFLDIESVITEGGNNLSQGQRQLMCLARSLLKSPKVILLDEATASIDYKSDALIQQTIRDEFSSSTILTIAHRLRSIIDYDKILVMDAGRVVEYDDPYTLIANSESLFHSMCENSGELDTLTKLAKEAFVRKKNHNI</sequence>
<feature type="transmembrane region" description="Helical" evidence="9">
    <location>
        <begin position="31"/>
        <end position="49"/>
    </location>
</feature>
<evidence type="ECO:0000256" key="1">
    <source>
        <dbReference type="ARBA" id="ARBA00004141"/>
    </source>
</evidence>
<dbReference type="EMBL" id="CH408077">
    <property type="protein sequence ID" value="EEQ37643.1"/>
    <property type="molecule type" value="Genomic_DNA"/>
</dbReference>
<dbReference type="InterPro" id="IPR027417">
    <property type="entry name" value="P-loop_NTPase"/>
</dbReference>
<name>C4Y0N4_CLAL4</name>
<dbReference type="PANTHER" id="PTHR24223">
    <property type="entry name" value="ATP-BINDING CASSETTE SUB-FAMILY C"/>
    <property type="match status" value="1"/>
</dbReference>
<dbReference type="OMA" id="TAMICIS"/>
<feature type="transmembrane region" description="Helical" evidence="9">
    <location>
        <begin position="55"/>
        <end position="74"/>
    </location>
</feature>
<dbReference type="GeneID" id="8499431"/>